<proteinExistence type="predicted"/>
<dbReference type="SUPFAM" id="SSF81606">
    <property type="entry name" value="PP2C-like"/>
    <property type="match status" value="1"/>
</dbReference>
<name>A0A1I7CW30_9GAMM</name>
<dbReference type="RefSeq" id="WP_139233987.1">
    <property type="nucleotide sequence ID" value="NZ_FPAQ01000067.1"/>
</dbReference>
<dbReference type="EMBL" id="FPAQ01000067">
    <property type="protein sequence ID" value="SFU03635.1"/>
    <property type="molecule type" value="Genomic_DNA"/>
</dbReference>
<protein>
    <submittedName>
        <fullName evidence="1">Serine/threonine protein phosphatase PrpC</fullName>
    </submittedName>
</protein>
<evidence type="ECO:0000313" key="2">
    <source>
        <dbReference type="Proteomes" id="UP000199594"/>
    </source>
</evidence>
<reference evidence="1 2" key="1">
    <citation type="submission" date="2016-10" db="EMBL/GenBank/DDBJ databases">
        <authorList>
            <person name="de Groot N.N."/>
        </authorList>
    </citation>
    <scope>NUCLEOTIDE SEQUENCE [LARGE SCALE GENOMIC DNA]</scope>
    <source>
        <strain evidence="1 2">CGMCC 1.6493</strain>
    </source>
</reference>
<dbReference type="InterPro" id="IPR036457">
    <property type="entry name" value="PPM-type-like_dom_sf"/>
</dbReference>
<dbReference type="Gene3D" id="3.60.40.10">
    <property type="entry name" value="PPM-type phosphatase domain"/>
    <property type="match status" value="1"/>
</dbReference>
<sequence length="205" mass="23408">MDLQYFRSQGERPENLDLFTCLSIGKYSFFILADGYGDSSEEDINHYLQEICLKLINPHQKSELSDVLKDTIPERAWMSILIAKVSKNEIEVCSIGDCRAYINERLITSDDSLAWQNLSKRKCFGDVAKLVAHHPLRHKLTDSMTPQRRKGIIKKREAIYNGDTIIFCTDGIWPIFHEDICSGSFSVKDIDVKTEDNSLAVSIML</sequence>
<accession>A0A1I7CW30</accession>
<dbReference type="AlphaFoldDB" id="A0A1I7CW30"/>
<organism evidence="1 2">
    <name type="scientific">Halomonas saccharevitans</name>
    <dbReference type="NCBI Taxonomy" id="416872"/>
    <lineage>
        <taxon>Bacteria</taxon>
        <taxon>Pseudomonadati</taxon>
        <taxon>Pseudomonadota</taxon>
        <taxon>Gammaproteobacteria</taxon>
        <taxon>Oceanospirillales</taxon>
        <taxon>Halomonadaceae</taxon>
        <taxon>Halomonas</taxon>
    </lineage>
</organism>
<gene>
    <name evidence="1" type="ORF">SAMN04487956_1674</name>
</gene>
<dbReference type="OrthoDB" id="9801841at2"/>
<evidence type="ECO:0000313" key="1">
    <source>
        <dbReference type="EMBL" id="SFU03635.1"/>
    </source>
</evidence>
<dbReference type="Proteomes" id="UP000199594">
    <property type="component" value="Unassembled WGS sequence"/>
</dbReference>